<gene>
    <name evidence="8" type="ORF">PHMEG_00017117</name>
</gene>
<feature type="region of interest" description="Disordered" evidence="5">
    <location>
        <begin position="78"/>
        <end position="104"/>
    </location>
</feature>
<keyword evidence="2 6" id="KW-0812">Transmembrane</keyword>
<feature type="transmembrane region" description="Helical" evidence="6">
    <location>
        <begin position="346"/>
        <end position="367"/>
    </location>
</feature>
<evidence type="ECO:0000256" key="2">
    <source>
        <dbReference type="ARBA" id="ARBA00022692"/>
    </source>
</evidence>
<name>A0A225VYV2_9STRA</name>
<organism evidence="8 9">
    <name type="scientific">Phytophthora megakarya</name>
    <dbReference type="NCBI Taxonomy" id="4795"/>
    <lineage>
        <taxon>Eukaryota</taxon>
        <taxon>Sar</taxon>
        <taxon>Stramenopiles</taxon>
        <taxon>Oomycota</taxon>
        <taxon>Peronosporomycetes</taxon>
        <taxon>Peronosporales</taxon>
        <taxon>Peronosporaceae</taxon>
        <taxon>Phytophthora</taxon>
    </lineage>
</organism>
<evidence type="ECO:0000313" key="9">
    <source>
        <dbReference type="Proteomes" id="UP000198211"/>
    </source>
</evidence>
<feature type="transmembrane region" description="Helical" evidence="6">
    <location>
        <begin position="429"/>
        <end position="448"/>
    </location>
</feature>
<reference evidence="9" key="1">
    <citation type="submission" date="2017-03" db="EMBL/GenBank/DDBJ databases">
        <title>Phytopthora megakarya and P. palmivora, two closely related causual agents of cacao black pod achieved similar genome size and gene model numbers by different mechanisms.</title>
        <authorList>
            <person name="Ali S."/>
            <person name="Shao J."/>
            <person name="Larry D.J."/>
            <person name="Kronmiller B."/>
            <person name="Shen D."/>
            <person name="Strem M.D."/>
            <person name="Melnick R.L."/>
            <person name="Guiltinan M.J."/>
            <person name="Tyler B.M."/>
            <person name="Meinhardt L.W."/>
            <person name="Bailey B.A."/>
        </authorList>
    </citation>
    <scope>NUCLEOTIDE SEQUENCE [LARGE SCALE GENOMIC DNA]</scope>
    <source>
        <strain evidence="9">zdho120</strain>
    </source>
</reference>
<evidence type="ECO:0000259" key="7">
    <source>
        <dbReference type="Pfam" id="PF01490"/>
    </source>
</evidence>
<feature type="region of interest" description="Disordered" evidence="5">
    <location>
        <begin position="34"/>
        <end position="57"/>
    </location>
</feature>
<sequence length="558" mass="62137">MTLYLHFSRNIYVLNFTVDFYCIFSFSKRCGAHQPLPDPDPTVTSNTERVGRQQGWSRVSPNARKALHIRTHQDCWEPRKPASMSRDDDNGVTEPLLHAHGRSNSLSSTNVVYDRHTVEHVERGEGPVKKNRPLRDSYLKQLGYTPLIFKKMKKIGSFIASMSPMRTRRPEDDLLSDAFPYHQSIIPSKGSIRGSVFNLAVYTIRLLIRAEDITKLKSYEDLAMHCFGTKMTIFVEVNILVFCFGISVAYLVTLGDIITPLGELCFGMESILAQRWFLMTLSCGTIMLPLSMMKDISSLQFSSILGVLSIIFLVVAVAIRSIMYASAHGIPEDISWTIDLSHGPNFMLSVPIVMFAFTCQVNVFSIYTELQRPCIRRMNKVVDRATLISFLIYLSIGVVAYLAFGPQLMEPKYKGNILLSFPLSDTLIAISRAAITFTVAVAFPLNIFPCRFTIDMMFFSNSEDSWPRHVAVTSGLVLLALVLAIFCPSINVVFGIIGGTCSTVVCFCFPAAFILKLEDGPLLGPKKIGPLLLFVGAVIIGFVGTGVTVWSSLLMPPE</sequence>
<feature type="transmembrane region" description="Helical" evidence="6">
    <location>
        <begin position="273"/>
        <end position="292"/>
    </location>
</feature>
<dbReference type="Proteomes" id="UP000198211">
    <property type="component" value="Unassembled WGS sequence"/>
</dbReference>
<feature type="transmembrane region" description="Helical" evidence="6">
    <location>
        <begin position="531"/>
        <end position="553"/>
    </location>
</feature>
<feature type="transmembrane region" description="Helical" evidence="6">
    <location>
        <begin position="469"/>
        <end position="486"/>
    </location>
</feature>
<evidence type="ECO:0000256" key="1">
    <source>
        <dbReference type="ARBA" id="ARBA00004141"/>
    </source>
</evidence>
<feature type="transmembrane region" description="Helical" evidence="6">
    <location>
        <begin position="233"/>
        <end position="253"/>
    </location>
</feature>
<dbReference type="Pfam" id="PF01490">
    <property type="entry name" value="Aa_trans"/>
    <property type="match status" value="1"/>
</dbReference>
<dbReference type="EMBL" id="NBNE01002565">
    <property type="protein sequence ID" value="OWZ10088.1"/>
    <property type="molecule type" value="Genomic_DNA"/>
</dbReference>
<feature type="transmembrane region" description="Helical" evidence="6">
    <location>
        <begin position="304"/>
        <end position="326"/>
    </location>
</feature>
<keyword evidence="9" id="KW-1185">Reference proteome</keyword>
<keyword evidence="3 6" id="KW-1133">Transmembrane helix</keyword>
<accession>A0A225VYV2</accession>
<proteinExistence type="predicted"/>
<dbReference type="GO" id="GO:0015179">
    <property type="term" value="F:L-amino acid transmembrane transporter activity"/>
    <property type="evidence" value="ECO:0007669"/>
    <property type="project" value="TreeGrafter"/>
</dbReference>
<dbReference type="GO" id="GO:0016020">
    <property type="term" value="C:membrane"/>
    <property type="evidence" value="ECO:0007669"/>
    <property type="project" value="UniProtKB-SubCell"/>
</dbReference>
<feature type="compositionally biased region" description="Basic and acidic residues" evidence="5">
    <location>
        <begin position="78"/>
        <end position="89"/>
    </location>
</feature>
<feature type="domain" description="Amino acid transporter transmembrane" evidence="7">
    <location>
        <begin position="200"/>
        <end position="550"/>
    </location>
</feature>
<feature type="transmembrane region" description="Helical" evidence="6">
    <location>
        <begin position="492"/>
        <end position="515"/>
    </location>
</feature>
<dbReference type="AlphaFoldDB" id="A0A225VYV2"/>
<evidence type="ECO:0000256" key="5">
    <source>
        <dbReference type="SAM" id="MobiDB-lite"/>
    </source>
</evidence>
<comment type="subcellular location">
    <subcellularLocation>
        <location evidence="1">Membrane</location>
        <topology evidence="1">Multi-pass membrane protein</topology>
    </subcellularLocation>
</comment>
<feature type="transmembrane region" description="Helical" evidence="6">
    <location>
        <begin position="387"/>
        <end position="409"/>
    </location>
</feature>
<comment type="caution">
    <text evidence="8">The sequence shown here is derived from an EMBL/GenBank/DDBJ whole genome shotgun (WGS) entry which is preliminary data.</text>
</comment>
<dbReference type="PANTHER" id="PTHR22950">
    <property type="entry name" value="AMINO ACID TRANSPORTER"/>
    <property type="match status" value="1"/>
</dbReference>
<dbReference type="InterPro" id="IPR013057">
    <property type="entry name" value="AA_transpt_TM"/>
</dbReference>
<dbReference type="PANTHER" id="PTHR22950:SF702">
    <property type="entry name" value="AMINO ACID TRANSPORTER PROTEIN"/>
    <property type="match status" value="1"/>
</dbReference>
<feature type="compositionally biased region" description="Polar residues" evidence="5">
    <location>
        <begin position="42"/>
        <end position="57"/>
    </location>
</feature>
<evidence type="ECO:0000313" key="8">
    <source>
        <dbReference type="EMBL" id="OWZ10088.1"/>
    </source>
</evidence>
<dbReference type="OrthoDB" id="28208at2759"/>
<evidence type="ECO:0000256" key="6">
    <source>
        <dbReference type="SAM" id="Phobius"/>
    </source>
</evidence>
<evidence type="ECO:0000256" key="3">
    <source>
        <dbReference type="ARBA" id="ARBA00022989"/>
    </source>
</evidence>
<evidence type="ECO:0000256" key="4">
    <source>
        <dbReference type="ARBA" id="ARBA00023136"/>
    </source>
</evidence>
<dbReference type="STRING" id="4795.A0A225VYV2"/>
<keyword evidence="4 6" id="KW-0472">Membrane</keyword>
<protein>
    <submittedName>
        <fullName evidence="8">Sodium-coupled neutral amino acid transporter</fullName>
    </submittedName>
</protein>